<dbReference type="Proteomes" id="UP000199423">
    <property type="component" value="Unassembled WGS sequence"/>
</dbReference>
<evidence type="ECO:0000313" key="8">
    <source>
        <dbReference type="Proteomes" id="UP000199423"/>
    </source>
</evidence>
<dbReference type="OrthoDB" id="5728201at2"/>
<gene>
    <name evidence="7" type="ORF">SAMN04488557_0183</name>
</gene>
<proteinExistence type="predicted"/>
<dbReference type="Gene3D" id="1.10.760.10">
    <property type="entry name" value="Cytochrome c-like domain"/>
    <property type="match status" value="1"/>
</dbReference>
<keyword evidence="2 4" id="KW-0479">Metal-binding</keyword>
<evidence type="ECO:0000259" key="6">
    <source>
        <dbReference type="PROSITE" id="PS51007"/>
    </source>
</evidence>
<dbReference type="Pfam" id="PF00034">
    <property type="entry name" value="Cytochrom_C"/>
    <property type="match status" value="1"/>
</dbReference>
<dbReference type="EMBL" id="FPCH01000001">
    <property type="protein sequence ID" value="SFV25839.1"/>
    <property type="molecule type" value="Genomic_DNA"/>
</dbReference>
<evidence type="ECO:0000256" key="2">
    <source>
        <dbReference type="ARBA" id="ARBA00022723"/>
    </source>
</evidence>
<keyword evidence="5" id="KW-0732">Signal</keyword>
<feature type="signal peptide" evidence="5">
    <location>
        <begin position="1"/>
        <end position="20"/>
    </location>
</feature>
<dbReference type="PROSITE" id="PS51007">
    <property type="entry name" value="CYTC"/>
    <property type="match status" value="1"/>
</dbReference>
<keyword evidence="8" id="KW-1185">Reference proteome</keyword>
<dbReference type="SUPFAM" id="SSF46626">
    <property type="entry name" value="Cytochrome c"/>
    <property type="match status" value="1"/>
</dbReference>
<name>A0A1I7MTV1_9HYPH</name>
<protein>
    <submittedName>
        <fullName evidence="7">Cytochrome c</fullName>
    </submittedName>
</protein>
<evidence type="ECO:0000256" key="3">
    <source>
        <dbReference type="ARBA" id="ARBA00023004"/>
    </source>
</evidence>
<dbReference type="InterPro" id="IPR036909">
    <property type="entry name" value="Cyt_c-like_dom_sf"/>
</dbReference>
<dbReference type="GO" id="GO:0046872">
    <property type="term" value="F:metal ion binding"/>
    <property type="evidence" value="ECO:0007669"/>
    <property type="project" value="UniProtKB-KW"/>
</dbReference>
<dbReference type="AlphaFoldDB" id="A0A1I7MTV1"/>
<evidence type="ECO:0000256" key="5">
    <source>
        <dbReference type="SAM" id="SignalP"/>
    </source>
</evidence>
<organism evidence="7 8">
    <name type="scientific">Hyphomicrobium facile</name>
    <dbReference type="NCBI Taxonomy" id="51670"/>
    <lineage>
        <taxon>Bacteria</taxon>
        <taxon>Pseudomonadati</taxon>
        <taxon>Pseudomonadota</taxon>
        <taxon>Alphaproteobacteria</taxon>
        <taxon>Hyphomicrobiales</taxon>
        <taxon>Hyphomicrobiaceae</taxon>
        <taxon>Hyphomicrobium</taxon>
    </lineage>
</organism>
<dbReference type="GO" id="GO:0020037">
    <property type="term" value="F:heme binding"/>
    <property type="evidence" value="ECO:0007669"/>
    <property type="project" value="InterPro"/>
</dbReference>
<evidence type="ECO:0000313" key="7">
    <source>
        <dbReference type="EMBL" id="SFV25839.1"/>
    </source>
</evidence>
<reference evidence="8" key="1">
    <citation type="submission" date="2016-10" db="EMBL/GenBank/DDBJ databases">
        <authorList>
            <person name="Varghese N."/>
            <person name="Submissions S."/>
        </authorList>
    </citation>
    <scope>NUCLEOTIDE SEQUENCE [LARGE SCALE GENOMIC DNA]</scope>
    <source>
        <strain evidence="8">DSM 1565</strain>
    </source>
</reference>
<evidence type="ECO:0000256" key="1">
    <source>
        <dbReference type="ARBA" id="ARBA00022617"/>
    </source>
</evidence>
<dbReference type="InterPro" id="IPR009056">
    <property type="entry name" value="Cyt_c-like_dom"/>
</dbReference>
<sequence>MFRILALLVLWTFGAGHCAASERVLTLTFGGEARRVTAAELLARPDTTLLTVPKDPAYHREMKYRAVPLLALIGPALNGDFDTIEARASDGYASQIPRSMVTKSSAGGAVAWVAVEDPAAPWPKLPGQTVSAGPFYLVWENPERSGVGDAQWPFSLVSLSGGEDPLKRWPQMAVDRSVANDAPERRGQTVFAKICLSCHRIEGAGDGEMGPDLGQPMNVTEYITPKGIRAIIRDPKAVRTWPQQQMEAFDEAAISNADVDAVIAYLAYMGKRKSARDAAPSKPAP</sequence>
<keyword evidence="3 4" id="KW-0408">Iron</keyword>
<dbReference type="GO" id="GO:0009055">
    <property type="term" value="F:electron transfer activity"/>
    <property type="evidence" value="ECO:0007669"/>
    <property type="project" value="InterPro"/>
</dbReference>
<evidence type="ECO:0000256" key="4">
    <source>
        <dbReference type="PROSITE-ProRule" id="PRU00433"/>
    </source>
</evidence>
<dbReference type="RefSeq" id="WP_092862945.1">
    <property type="nucleotide sequence ID" value="NZ_FPCH01000001.1"/>
</dbReference>
<accession>A0A1I7MTV1</accession>
<feature type="chain" id="PRO_5011511024" evidence="5">
    <location>
        <begin position="21"/>
        <end position="285"/>
    </location>
</feature>
<feature type="domain" description="Cytochrome c" evidence="6">
    <location>
        <begin position="182"/>
        <end position="270"/>
    </location>
</feature>
<dbReference type="STRING" id="51670.SAMN04488557_0183"/>
<keyword evidence="1 4" id="KW-0349">Heme</keyword>